<dbReference type="PANTHER" id="PTHR31793:SF27">
    <property type="entry name" value="NOVEL THIOESTERASE SUPERFAMILY DOMAIN AND SAPOSIN A-TYPE DOMAIN CONTAINING PROTEIN (0610012H03RIK)"/>
    <property type="match status" value="1"/>
</dbReference>
<keyword evidence="2" id="KW-0378">Hydrolase</keyword>
<dbReference type="AlphaFoldDB" id="A0A934RWE9"/>
<dbReference type="Proteomes" id="UP000617628">
    <property type="component" value="Unassembled WGS sequence"/>
</dbReference>
<keyword evidence="4" id="KW-1185">Reference proteome</keyword>
<evidence type="ECO:0000313" key="3">
    <source>
        <dbReference type="EMBL" id="MBK1876434.1"/>
    </source>
</evidence>
<dbReference type="InterPro" id="IPR029069">
    <property type="entry name" value="HotDog_dom_sf"/>
</dbReference>
<dbReference type="InterPro" id="IPR050563">
    <property type="entry name" value="4-hydroxybenzoyl-CoA_TE"/>
</dbReference>
<sequence>MRLSFEREAGCFAGMAFEYVMERELAFNETDMAGIAHFSNFFRWMEIAEHAFLKSLGVEPVVQERDQFWGWPRVRASCEYHAPVRYGDRFEVHLFVKEIKQKSVVYFFRFKKRGPDGKIVPIAKAEMTSVYAGFDVPSQTMSALDLEEALLSRLEEAKPEVIKAARSEGKLI</sequence>
<dbReference type="SUPFAM" id="SSF54637">
    <property type="entry name" value="Thioesterase/thiol ester dehydrase-isomerase"/>
    <property type="match status" value="1"/>
</dbReference>
<dbReference type="RefSeq" id="WP_200354647.1">
    <property type="nucleotide sequence ID" value="NZ_JAENIL010000008.1"/>
</dbReference>
<dbReference type="Pfam" id="PF13279">
    <property type="entry name" value="4HBT_2"/>
    <property type="match status" value="1"/>
</dbReference>
<protein>
    <submittedName>
        <fullName evidence="3">Acyl-CoA thioesterase</fullName>
    </submittedName>
</protein>
<reference evidence="3" key="1">
    <citation type="submission" date="2021-01" db="EMBL/GenBank/DDBJ databases">
        <title>Modified the classification status of verrucomicrobia.</title>
        <authorList>
            <person name="Feng X."/>
        </authorList>
    </citation>
    <scope>NUCLEOTIDE SEQUENCE</scope>
    <source>
        <strain evidence="3">KCTC 13126</strain>
    </source>
</reference>
<evidence type="ECO:0000256" key="1">
    <source>
        <dbReference type="ARBA" id="ARBA00005953"/>
    </source>
</evidence>
<dbReference type="PANTHER" id="PTHR31793">
    <property type="entry name" value="4-HYDROXYBENZOYL-COA THIOESTERASE FAMILY MEMBER"/>
    <property type="match status" value="1"/>
</dbReference>
<evidence type="ECO:0000313" key="4">
    <source>
        <dbReference type="Proteomes" id="UP000617628"/>
    </source>
</evidence>
<comment type="similarity">
    <text evidence="1">Belongs to the 4-hydroxybenzoyl-CoA thioesterase family.</text>
</comment>
<gene>
    <name evidence="3" type="ORF">JIN87_06105</name>
</gene>
<dbReference type="EMBL" id="JAENIL010000008">
    <property type="protein sequence ID" value="MBK1876434.1"/>
    <property type="molecule type" value="Genomic_DNA"/>
</dbReference>
<organism evidence="3 4">
    <name type="scientific">Pelagicoccus mobilis</name>
    <dbReference type="NCBI Taxonomy" id="415221"/>
    <lineage>
        <taxon>Bacteria</taxon>
        <taxon>Pseudomonadati</taxon>
        <taxon>Verrucomicrobiota</taxon>
        <taxon>Opitutia</taxon>
        <taxon>Puniceicoccales</taxon>
        <taxon>Pelagicoccaceae</taxon>
        <taxon>Pelagicoccus</taxon>
    </lineage>
</organism>
<comment type="caution">
    <text evidence="3">The sequence shown here is derived from an EMBL/GenBank/DDBJ whole genome shotgun (WGS) entry which is preliminary data.</text>
</comment>
<dbReference type="Gene3D" id="3.10.129.10">
    <property type="entry name" value="Hotdog Thioesterase"/>
    <property type="match status" value="1"/>
</dbReference>
<dbReference type="GO" id="GO:0047617">
    <property type="term" value="F:fatty acyl-CoA hydrolase activity"/>
    <property type="evidence" value="ECO:0007669"/>
    <property type="project" value="TreeGrafter"/>
</dbReference>
<evidence type="ECO:0000256" key="2">
    <source>
        <dbReference type="ARBA" id="ARBA00022801"/>
    </source>
</evidence>
<name>A0A934RWE9_9BACT</name>
<proteinExistence type="inferred from homology"/>
<accession>A0A934RWE9</accession>
<dbReference type="CDD" id="cd00586">
    <property type="entry name" value="4HBT"/>
    <property type="match status" value="1"/>
</dbReference>